<proteinExistence type="predicted"/>
<sequence>MSIQYAVALVDAYAMSAGRLGSSVAGLTGLAGIVIGALALARPAGRLGTRNGRNGAFAALAAGLAGIVLGGLVAVTSGGSVGTGNGLGGAFVALVLGLIATALGGLALARARRTGASV</sequence>
<reference evidence="2" key="1">
    <citation type="journal article" date="2014" name="Int. J. Syst. Evol. Microbiol.">
        <title>Complete genome of a new Firmicutes species belonging to the dominant human colonic microbiota ('Ruminococcus bicirculans') reveals two chromosomes and a selective capacity to utilize plant glucans.</title>
        <authorList>
            <consortium name="NISC Comparative Sequencing Program"/>
            <person name="Wegmann U."/>
            <person name="Louis P."/>
            <person name="Goesmann A."/>
            <person name="Henrissat B."/>
            <person name="Duncan S.H."/>
            <person name="Flint H.J."/>
        </authorList>
    </citation>
    <scope>NUCLEOTIDE SEQUENCE</scope>
    <source>
        <strain evidence="2">JCM 10667</strain>
    </source>
</reference>
<organism evidence="3 4">
    <name type="scientific">Actinomadura livida</name>
    <dbReference type="NCBI Taxonomy" id="79909"/>
    <lineage>
        <taxon>Bacteria</taxon>
        <taxon>Bacillati</taxon>
        <taxon>Actinomycetota</taxon>
        <taxon>Actinomycetes</taxon>
        <taxon>Streptosporangiales</taxon>
        <taxon>Thermomonosporaceae</taxon>
        <taxon>Actinomadura</taxon>
    </lineage>
</organism>
<keyword evidence="3" id="KW-0378">Hydrolase</keyword>
<reference evidence="3 4" key="3">
    <citation type="submission" date="2020-08" db="EMBL/GenBank/DDBJ databases">
        <title>Sequencing the genomes of 1000 actinobacteria strains.</title>
        <authorList>
            <person name="Klenk H.-P."/>
        </authorList>
    </citation>
    <scope>NUCLEOTIDE SEQUENCE [LARGE SCALE GENOMIC DNA]</scope>
    <source>
        <strain evidence="3 4">DSM 44772</strain>
    </source>
</reference>
<dbReference type="RefSeq" id="WP_184880243.1">
    <property type="nucleotide sequence ID" value="NZ_BAAAHD010000047.1"/>
</dbReference>
<gene>
    <name evidence="3" type="ORF">F4557_001070</name>
    <name evidence="2" type="ORF">GCM10009546_47500</name>
</gene>
<dbReference type="AlphaFoldDB" id="A0A7W7I8U7"/>
<dbReference type="Proteomes" id="UP000549343">
    <property type="component" value="Unassembled WGS sequence"/>
</dbReference>
<name>A0A7W7I8U7_9ACTN</name>
<keyword evidence="1" id="KW-0472">Membrane</keyword>
<dbReference type="GO" id="GO:0006508">
    <property type="term" value="P:proteolysis"/>
    <property type="evidence" value="ECO:0007669"/>
    <property type="project" value="UniProtKB-KW"/>
</dbReference>
<feature type="transmembrane region" description="Helical" evidence="1">
    <location>
        <begin position="87"/>
        <end position="109"/>
    </location>
</feature>
<keyword evidence="5" id="KW-1185">Reference proteome</keyword>
<evidence type="ECO:0000313" key="5">
    <source>
        <dbReference type="Proteomes" id="UP001501427"/>
    </source>
</evidence>
<accession>A0A7W7I8U7</accession>
<comment type="caution">
    <text evidence="3">The sequence shown here is derived from an EMBL/GenBank/DDBJ whole genome shotgun (WGS) entry which is preliminary data.</text>
</comment>
<dbReference type="InterPro" id="IPR045770">
    <property type="entry name" value="DUF6223"/>
</dbReference>
<evidence type="ECO:0000313" key="3">
    <source>
        <dbReference type="EMBL" id="MBB4772652.1"/>
    </source>
</evidence>
<dbReference type="GO" id="GO:0008233">
    <property type="term" value="F:peptidase activity"/>
    <property type="evidence" value="ECO:0007669"/>
    <property type="project" value="UniProtKB-KW"/>
</dbReference>
<keyword evidence="1" id="KW-1133">Transmembrane helix</keyword>
<dbReference type="EMBL" id="JACHMV010000001">
    <property type="protein sequence ID" value="MBB4772652.1"/>
    <property type="molecule type" value="Genomic_DNA"/>
</dbReference>
<dbReference type="Pfam" id="PF19733">
    <property type="entry name" value="DUF6223"/>
    <property type="match status" value="1"/>
</dbReference>
<evidence type="ECO:0000256" key="1">
    <source>
        <dbReference type="SAM" id="Phobius"/>
    </source>
</evidence>
<feature type="transmembrane region" description="Helical" evidence="1">
    <location>
        <begin position="53"/>
        <end position="75"/>
    </location>
</feature>
<reference evidence="5" key="2">
    <citation type="journal article" date="2019" name="Int. J. Syst. Evol. Microbiol.">
        <title>The Global Catalogue of Microorganisms (GCM) 10K type strain sequencing project: providing services to taxonomists for standard genome sequencing and annotation.</title>
        <authorList>
            <consortium name="The Broad Institute Genomics Platform"/>
            <consortium name="The Broad Institute Genome Sequencing Center for Infectious Disease"/>
            <person name="Wu L."/>
            <person name="Ma J."/>
        </authorList>
    </citation>
    <scope>NUCLEOTIDE SEQUENCE [LARGE SCALE GENOMIC DNA]</scope>
    <source>
        <strain evidence="5">JCM 10667</strain>
    </source>
</reference>
<keyword evidence="3" id="KW-0645">Protease</keyword>
<keyword evidence="1" id="KW-0812">Transmembrane</keyword>
<evidence type="ECO:0000313" key="4">
    <source>
        <dbReference type="Proteomes" id="UP000549343"/>
    </source>
</evidence>
<protein>
    <submittedName>
        <fullName evidence="3">Membrane associated rhomboid family serine protease</fullName>
    </submittedName>
</protein>
<dbReference type="Proteomes" id="UP001501427">
    <property type="component" value="Unassembled WGS sequence"/>
</dbReference>
<evidence type="ECO:0000313" key="2">
    <source>
        <dbReference type="EMBL" id="GAA0579564.1"/>
    </source>
</evidence>
<dbReference type="EMBL" id="BAAAHD010000047">
    <property type="protein sequence ID" value="GAA0579564.1"/>
    <property type="molecule type" value="Genomic_DNA"/>
</dbReference>
<feature type="transmembrane region" description="Helical" evidence="1">
    <location>
        <begin position="20"/>
        <end position="41"/>
    </location>
</feature>
<reference evidence="2" key="4">
    <citation type="submission" date="2023-12" db="EMBL/GenBank/DDBJ databases">
        <authorList>
            <person name="Sun Q."/>
            <person name="Inoue M."/>
        </authorList>
    </citation>
    <scope>NUCLEOTIDE SEQUENCE</scope>
    <source>
        <strain evidence="2">JCM 10667</strain>
    </source>
</reference>